<name>A0A7S4VNM9_9DINO</name>
<feature type="region of interest" description="Disordered" evidence="2">
    <location>
        <begin position="578"/>
        <end position="757"/>
    </location>
</feature>
<dbReference type="EMBL" id="HBNR01079551">
    <property type="protein sequence ID" value="CAE4656313.1"/>
    <property type="molecule type" value="Transcribed_RNA"/>
</dbReference>
<keyword evidence="3" id="KW-0812">Transmembrane</keyword>
<feature type="compositionally biased region" description="Pro residues" evidence="2">
    <location>
        <begin position="595"/>
        <end position="614"/>
    </location>
</feature>
<dbReference type="CDD" id="cd06257">
    <property type="entry name" value="DnaJ"/>
    <property type="match status" value="1"/>
</dbReference>
<dbReference type="SUPFAM" id="SSF46565">
    <property type="entry name" value="Chaperone J-domain"/>
    <property type="match status" value="1"/>
</dbReference>
<reference evidence="5" key="1">
    <citation type="submission" date="2021-01" db="EMBL/GenBank/DDBJ databases">
        <authorList>
            <person name="Corre E."/>
            <person name="Pelletier E."/>
            <person name="Niang G."/>
            <person name="Scheremetjew M."/>
            <person name="Finn R."/>
            <person name="Kale V."/>
            <person name="Holt S."/>
            <person name="Cochrane G."/>
            <person name="Meng A."/>
            <person name="Brown T."/>
            <person name="Cohen L."/>
        </authorList>
    </citation>
    <scope>NUCLEOTIDE SEQUENCE</scope>
    <source>
        <strain evidence="5">CCMP3105</strain>
    </source>
</reference>
<evidence type="ECO:0000256" key="2">
    <source>
        <dbReference type="SAM" id="MobiDB-lite"/>
    </source>
</evidence>
<protein>
    <recommendedName>
        <fullName evidence="4">SbsA Ig-like domain-containing protein</fullName>
    </recommendedName>
</protein>
<organism evidence="5">
    <name type="scientific">Alexandrium monilatum</name>
    <dbReference type="NCBI Taxonomy" id="311494"/>
    <lineage>
        <taxon>Eukaryota</taxon>
        <taxon>Sar</taxon>
        <taxon>Alveolata</taxon>
        <taxon>Dinophyceae</taxon>
        <taxon>Gonyaulacales</taxon>
        <taxon>Pyrocystaceae</taxon>
        <taxon>Alexandrium</taxon>
    </lineage>
</organism>
<evidence type="ECO:0000256" key="3">
    <source>
        <dbReference type="SAM" id="Phobius"/>
    </source>
</evidence>
<dbReference type="InterPro" id="IPR036869">
    <property type="entry name" value="J_dom_sf"/>
</dbReference>
<feature type="compositionally biased region" description="Low complexity" evidence="2">
    <location>
        <begin position="654"/>
        <end position="668"/>
    </location>
</feature>
<dbReference type="InterPro" id="IPR001623">
    <property type="entry name" value="DnaJ_domain"/>
</dbReference>
<evidence type="ECO:0000313" key="5">
    <source>
        <dbReference type="EMBL" id="CAE4656313.1"/>
    </source>
</evidence>
<feature type="transmembrane region" description="Helical" evidence="3">
    <location>
        <begin position="544"/>
        <end position="569"/>
    </location>
</feature>
<feature type="compositionally biased region" description="Pro residues" evidence="2">
    <location>
        <begin position="669"/>
        <end position="686"/>
    </location>
</feature>
<keyword evidence="3" id="KW-0472">Membrane</keyword>
<dbReference type="Gene3D" id="1.10.287.110">
    <property type="entry name" value="DnaJ domain"/>
    <property type="match status" value="1"/>
</dbReference>
<feature type="compositionally biased region" description="Polar residues" evidence="2">
    <location>
        <begin position="621"/>
        <end position="630"/>
    </location>
</feature>
<evidence type="ECO:0000256" key="1">
    <source>
        <dbReference type="ARBA" id="ARBA00022729"/>
    </source>
</evidence>
<keyword evidence="3" id="KW-1133">Transmembrane helix</keyword>
<keyword evidence="1" id="KW-0732">Signal</keyword>
<feature type="domain" description="SbsA Ig-like" evidence="4">
    <location>
        <begin position="406"/>
        <end position="523"/>
    </location>
</feature>
<dbReference type="AlphaFoldDB" id="A0A7S4VNM9"/>
<feature type="compositionally biased region" description="Gly residues" evidence="2">
    <location>
        <begin position="714"/>
        <end position="736"/>
    </location>
</feature>
<feature type="compositionally biased region" description="Polar residues" evidence="2">
    <location>
        <begin position="578"/>
        <end position="592"/>
    </location>
</feature>
<dbReference type="Pfam" id="PF13205">
    <property type="entry name" value="Big_5"/>
    <property type="match status" value="1"/>
</dbReference>
<accession>A0A7S4VNM9</accession>
<dbReference type="InterPro" id="IPR032812">
    <property type="entry name" value="SbsA_Ig"/>
</dbReference>
<gene>
    <name evidence="5" type="ORF">AMON00008_LOCUS56767</name>
</gene>
<feature type="compositionally biased region" description="Polar residues" evidence="2">
    <location>
        <begin position="698"/>
        <end position="711"/>
    </location>
</feature>
<sequence>MALLPAAHAAAAGAGGWQEVESVFGVLRVELAQFADAGSAEVTGAVHTAIADICHLDQSAVDVHSQQVRFFGASDAAQNPDLVLDLSYSVTFVMQGAVANATASDSWEALQDCTDALARLEGAVVRSHLATRLGVSGSAWQIRVMQLAKNHRPRWLAQTQAATERATTTSVPVTAATSVASGGPGAGNITSCREATTPCACATVGSCGWASAANGGGVCFSVPIGAGVDCFLCPVQDFCPGSQCPVRQEPCGCAADARCRWDVTTSKCVVRTDVGTPCTACPTQEGCSYIPIETDRFEPVDGGSLSGAGPLFVKIWFNVPVVWCHFTGAVAEFWCDGSSTKWWLQREDIELRSGRFQVNVAHIAREITRKGERNCGVEIYSGKICDQELTGFGGLPRGGYRFSLRDAVAPVISAYSPSNGGIGVALDGTLRLTFSEPIVRGDATLVATLSRLEVDNTGLAATVHTATLPLTPPEVLIQDSYLEVPLSGHLQSGRLYTLALPRGAVEDLAGNAFAGLVPHAYTFRATTGALRARRQIEKTSGTSVAAVVAVVSGAVVLLGAAIVGAIRLLRPCQKSTYFTKSMPTQPLPRQSQKPSPIPLKNTPPPPTNTSPAPGPGWQDTEFGSDTTWAQRLSYPRPSWNSPGGSAEAASRVHPGTQSAGSGGSSPQPQRQPRPQPQPQRPQPNPAPRWRYQGPGPNSRWSPFTANRQSSTGRPPGGASGAAGAAAGGARGGGGGPQKEAAQATPSAPAPAPSACPEVRAVERQMRAAMEEPMQVRKKMYKDLMLEYHPDKNSQSYAKEVFQYVNNARGWFLCGS</sequence>
<proteinExistence type="predicted"/>
<evidence type="ECO:0000259" key="4">
    <source>
        <dbReference type="Pfam" id="PF13205"/>
    </source>
</evidence>